<protein>
    <submittedName>
        <fullName evidence="7">ABC transporter permease</fullName>
    </submittedName>
</protein>
<evidence type="ECO:0000256" key="3">
    <source>
        <dbReference type="ARBA" id="ARBA00022692"/>
    </source>
</evidence>
<comment type="subcellular location">
    <subcellularLocation>
        <location evidence="1">Cell membrane</location>
        <topology evidence="1">Multi-pass membrane protein</topology>
    </subcellularLocation>
</comment>
<dbReference type="KEGG" id="whj:H9Q79_12165"/>
<evidence type="ECO:0000256" key="2">
    <source>
        <dbReference type="ARBA" id="ARBA00022475"/>
    </source>
</evidence>
<dbReference type="Pfam" id="PF02653">
    <property type="entry name" value="BPD_transp_2"/>
    <property type="match status" value="1"/>
</dbReference>
<reference evidence="7 8" key="1">
    <citation type="submission" date="2020-08" db="EMBL/GenBank/DDBJ databases">
        <authorList>
            <person name="Liu C."/>
            <person name="Sun Q."/>
        </authorList>
    </citation>
    <scope>NUCLEOTIDE SEQUENCE [LARGE SCALE GENOMIC DNA]</scope>
    <source>
        <strain evidence="7 8">NSJ-29</strain>
    </source>
</reference>
<organism evidence="7 8">
    <name type="scientific">Wansuia hejianensis</name>
    <dbReference type="NCBI Taxonomy" id="2763667"/>
    <lineage>
        <taxon>Bacteria</taxon>
        <taxon>Bacillati</taxon>
        <taxon>Bacillota</taxon>
        <taxon>Clostridia</taxon>
        <taxon>Lachnospirales</taxon>
        <taxon>Lachnospiraceae</taxon>
        <taxon>Wansuia</taxon>
    </lineage>
</organism>
<keyword evidence="3 6" id="KW-0812">Transmembrane</keyword>
<dbReference type="PANTHER" id="PTHR32196">
    <property type="entry name" value="ABC TRANSPORTER PERMEASE PROTEIN YPHD-RELATED-RELATED"/>
    <property type="match status" value="1"/>
</dbReference>
<evidence type="ECO:0000313" key="7">
    <source>
        <dbReference type="EMBL" id="QNM07670.1"/>
    </source>
</evidence>
<evidence type="ECO:0000256" key="4">
    <source>
        <dbReference type="ARBA" id="ARBA00022989"/>
    </source>
</evidence>
<dbReference type="EMBL" id="CP060635">
    <property type="protein sequence ID" value="QNM07670.1"/>
    <property type="molecule type" value="Genomic_DNA"/>
</dbReference>
<gene>
    <name evidence="7" type="ORF">H9Q79_12165</name>
</gene>
<evidence type="ECO:0000313" key="8">
    <source>
        <dbReference type="Proteomes" id="UP000515860"/>
    </source>
</evidence>
<proteinExistence type="predicted"/>
<sequence>MSKKIINSIVVVMVPVALYLFFLILRPGSFGKVNTVYIIFTQSFITCMIAWGMQYLAKMGEFDLALGAEMILDSIVAALLCAKIGFAGIIAGCLLSAFVCGIVKGVLYRIMRIPIMILTIALVYLLGACGGLITNSAALTIPYEYTFLGRAPGNIIVFLLTGAVMYILSDRSVYGANVNAVAGSESISHNNGISVEKTKIRSLFLSSMFAGVTAIVQLSHGSGVTPSVGLDSIQNIMQPIMSVFIGFVMAQYINIVFSIFVGSVLMSIISNGITALNWSSAIYNVVVGAILLLIMAYMNVAKIYSRKHEEKIGALKNMKEMGARET</sequence>
<dbReference type="PANTHER" id="PTHR32196:SF69">
    <property type="entry name" value="BRANCHED-CHAIN AMINO ACID TRANSPORT SYSTEM, PERMEASE PROTEIN"/>
    <property type="match status" value="1"/>
</dbReference>
<dbReference type="GO" id="GO:0022857">
    <property type="term" value="F:transmembrane transporter activity"/>
    <property type="evidence" value="ECO:0007669"/>
    <property type="project" value="InterPro"/>
</dbReference>
<feature type="transmembrane region" description="Helical" evidence="6">
    <location>
        <begin position="281"/>
        <end position="301"/>
    </location>
</feature>
<evidence type="ECO:0000256" key="1">
    <source>
        <dbReference type="ARBA" id="ARBA00004651"/>
    </source>
</evidence>
<keyword evidence="8" id="KW-1185">Reference proteome</keyword>
<feature type="transmembrane region" description="Helical" evidence="6">
    <location>
        <begin position="77"/>
        <end position="103"/>
    </location>
</feature>
<feature type="transmembrane region" description="Helical" evidence="6">
    <location>
        <begin position="6"/>
        <end position="25"/>
    </location>
</feature>
<keyword evidence="4 6" id="KW-1133">Transmembrane helix</keyword>
<evidence type="ECO:0000256" key="5">
    <source>
        <dbReference type="ARBA" id="ARBA00023136"/>
    </source>
</evidence>
<evidence type="ECO:0000256" key="6">
    <source>
        <dbReference type="SAM" id="Phobius"/>
    </source>
</evidence>
<dbReference type="GO" id="GO:0005886">
    <property type="term" value="C:plasma membrane"/>
    <property type="evidence" value="ECO:0007669"/>
    <property type="project" value="UniProtKB-SubCell"/>
</dbReference>
<dbReference type="RefSeq" id="WP_118645040.1">
    <property type="nucleotide sequence ID" value="NZ_CP060635.1"/>
</dbReference>
<dbReference type="AlphaFoldDB" id="A0A7G9GA38"/>
<feature type="transmembrane region" description="Helical" evidence="6">
    <location>
        <begin position="115"/>
        <end position="141"/>
    </location>
</feature>
<feature type="transmembrane region" description="Helical" evidence="6">
    <location>
        <begin position="37"/>
        <end position="57"/>
    </location>
</feature>
<dbReference type="InterPro" id="IPR001851">
    <property type="entry name" value="ABC_transp_permease"/>
</dbReference>
<keyword evidence="2" id="KW-1003">Cell membrane</keyword>
<accession>A0A7G9GA38</accession>
<keyword evidence="5 6" id="KW-0472">Membrane</keyword>
<feature type="transmembrane region" description="Helical" evidence="6">
    <location>
        <begin position="243"/>
        <end position="269"/>
    </location>
</feature>
<name>A0A7G9GA38_9FIRM</name>
<feature type="transmembrane region" description="Helical" evidence="6">
    <location>
        <begin position="147"/>
        <end position="168"/>
    </location>
</feature>
<dbReference type="Proteomes" id="UP000515860">
    <property type="component" value="Chromosome"/>
</dbReference>